<dbReference type="RefSeq" id="WP_328366216.1">
    <property type="nucleotide sequence ID" value="NZ_CP107941.1"/>
</dbReference>
<evidence type="ECO:0008006" key="3">
    <source>
        <dbReference type="Google" id="ProtNLM"/>
    </source>
</evidence>
<reference evidence="1 2" key="1">
    <citation type="submission" date="2022-10" db="EMBL/GenBank/DDBJ databases">
        <title>The complete genomes of actinobacterial strains from the NBC collection.</title>
        <authorList>
            <person name="Joergensen T.S."/>
            <person name="Alvarez Arevalo M."/>
            <person name="Sterndorff E.B."/>
            <person name="Faurdal D."/>
            <person name="Vuksanovic O."/>
            <person name="Mourched A.-S."/>
            <person name="Charusanti P."/>
            <person name="Shaw S."/>
            <person name="Blin K."/>
            <person name="Weber T."/>
        </authorList>
    </citation>
    <scope>NUCLEOTIDE SEQUENCE [LARGE SCALE GENOMIC DNA]</scope>
    <source>
        <strain evidence="1 2">NBC_00396</strain>
    </source>
</reference>
<gene>
    <name evidence="1" type="ORF">OG375_20360</name>
</gene>
<keyword evidence="2" id="KW-1185">Reference proteome</keyword>
<sequence length="142" mass="16144">MTATTDQVRAAQAEARKLTTTALGIPVKPAPGPAPAMDEFLDRFKELERCPHLAARPIQPWMLVLPWQTWRCQPCLREWAQKEARTWTGFGAVEEATCDRCRQYVEAGRLTPAMLRSDLWIIQCSLCKRCEREMGTKTAAPR</sequence>
<proteinExistence type="predicted"/>
<accession>A0ABZ1P8J6</accession>
<organism evidence="1 2">
    <name type="scientific">Micromonospora zamorensis</name>
    <dbReference type="NCBI Taxonomy" id="709883"/>
    <lineage>
        <taxon>Bacteria</taxon>
        <taxon>Bacillati</taxon>
        <taxon>Actinomycetota</taxon>
        <taxon>Actinomycetes</taxon>
        <taxon>Micromonosporales</taxon>
        <taxon>Micromonosporaceae</taxon>
        <taxon>Micromonospora</taxon>
    </lineage>
</organism>
<evidence type="ECO:0000313" key="1">
    <source>
        <dbReference type="EMBL" id="WUI80297.1"/>
    </source>
</evidence>
<name>A0ABZ1P8J6_9ACTN</name>
<evidence type="ECO:0000313" key="2">
    <source>
        <dbReference type="Proteomes" id="UP001346877"/>
    </source>
</evidence>
<dbReference type="EMBL" id="CP107941">
    <property type="protein sequence ID" value="WUI80297.1"/>
    <property type="molecule type" value="Genomic_DNA"/>
</dbReference>
<dbReference type="Proteomes" id="UP001346877">
    <property type="component" value="Chromosome"/>
</dbReference>
<protein>
    <recommendedName>
        <fullName evidence="3">Zinc-ribbon domain-containing protein</fullName>
    </recommendedName>
</protein>